<organism evidence="3">
    <name type="scientific">Lyngbya confervoides BDU141951</name>
    <dbReference type="NCBI Taxonomy" id="1574623"/>
    <lineage>
        <taxon>Bacteria</taxon>
        <taxon>Bacillati</taxon>
        <taxon>Cyanobacteriota</taxon>
        <taxon>Cyanophyceae</taxon>
        <taxon>Oscillatoriophycideae</taxon>
        <taxon>Oscillatoriales</taxon>
        <taxon>Microcoleaceae</taxon>
        <taxon>Lyngbya</taxon>
    </lineage>
</organism>
<dbReference type="GO" id="GO:0005886">
    <property type="term" value="C:plasma membrane"/>
    <property type="evidence" value="ECO:0007669"/>
    <property type="project" value="TreeGrafter"/>
</dbReference>
<sequence>MVMPLLKKYGLALKRYKWVPITTFLGGLGLSTILALQPPPEEEFRTTGVLVQNTPVVSFTATGVELQQQGQGIITEDFLLADILLTRVAEQLNNGGLEITPRQIRSRTNIKINTGGGDEGGGNILQSVNVTYQSKNPEEAEAVLSVLFQGMVELSRVTNRARLGTIVSALDERLPAIEADLREAEQTLEAYDRIEGPAIQAALDGSLLGEISSSQNQRRQNLITLATIDAQMQSLQNQLGLSPEAAYASSALSADPIIQNLRAQIYQAESQLATLSQTLREAHPTVVELRTSLNTFNRLLEERATEVLSGGGRTPAVPGADVIRRNSNLDPARAELANQLVGLQTQRDALITQQQILAQSEQQLREAYTRLPNKQLERDRLAQQVALKRALYDQVQAKRIDAQAAEAETVSSLSVASPPSTEVIPVEAMSPILVLILGGAVGLGLGGGLVFLLDMLDPKIRIFEDLDKLFKDQEIPLLGVVPELKPELGESLLITDMNHPCSEIYERLRSNLQLSGAEINDGRIPKTVLVTSPIFHEGKTTTAFNLGIAAARTGRRTLIIEMDLRNPPQCMRLGIQPDEQALTEPLQYYSGRFSDPIRMVPQVANLSIAPGVGPQRSPAAILDSGEMRRFLQDAQARFDFVILDAPHFTSSNDVVLLEPKTDGLILVTRPGVTKKPIIKELLEQLEEKEDIRVLGGVINAADIPLKAAQMRHDTLVTEDEDDIDLNGSASPKAESTPPRRRTPIEF</sequence>
<reference evidence="3" key="2">
    <citation type="journal article" date="2015" name="Genome Announc.">
        <title>Draft Genome Sequence of Filamentous Marine Cyanobacterium Lyngbya confervoides Strain BDU141951.</title>
        <authorList>
            <person name="Chandrababunaidu M.M."/>
            <person name="Sen D."/>
            <person name="Tripathy S."/>
        </authorList>
    </citation>
    <scope>NUCLEOTIDE SEQUENCE</scope>
    <source>
        <strain evidence="3">BDU141951</strain>
    </source>
</reference>
<evidence type="ECO:0000256" key="1">
    <source>
        <dbReference type="ARBA" id="ARBA00022741"/>
    </source>
</evidence>
<dbReference type="Gene3D" id="3.40.50.300">
    <property type="entry name" value="P-loop containing nucleotide triphosphate hydrolases"/>
    <property type="match status" value="1"/>
</dbReference>
<reference evidence="3" key="1">
    <citation type="submission" date="2014-11" db="EMBL/GenBank/DDBJ databases">
        <authorList>
            <person name="Malar M.C."/>
            <person name="Sen D."/>
            <person name="Tripathy S."/>
        </authorList>
    </citation>
    <scope>NUCLEOTIDE SEQUENCE</scope>
    <source>
        <strain evidence="3">BDU141951</strain>
    </source>
</reference>
<evidence type="ECO:0000256" key="2">
    <source>
        <dbReference type="ARBA" id="ARBA00022840"/>
    </source>
</evidence>
<dbReference type="AlphaFoldDB" id="A0A0C1V5H3"/>
<dbReference type="InterPro" id="IPR050445">
    <property type="entry name" value="Bact_polysacc_biosynth/exp"/>
</dbReference>
<keyword evidence="2" id="KW-0067">ATP-binding</keyword>
<keyword evidence="1" id="KW-0547">Nucleotide-binding</keyword>
<dbReference type="CDD" id="cd05387">
    <property type="entry name" value="BY-kinase"/>
    <property type="match status" value="1"/>
</dbReference>
<gene>
    <name evidence="3" type="ORF">QQ91_009240</name>
</gene>
<protein>
    <submittedName>
        <fullName evidence="3">Cobalamin biosynthesis protein CobQ</fullName>
    </submittedName>
</protein>
<accession>A0A0C1V5H3</accession>
<dbReference type="SUPFAM" id="SSF52540">
    <property type="entry name" value="P-loop containing nucleoside triphosphate hydrolases"/>
    <property type="match status" value="1"/>
</dbReference>
<reference evidence="3" key="3">
    <citation type="submission" date="2020-02" db="EMBL/GenBank/DDBJ databases">
        <authorList>
            <person name="Sarangi A.N."/>
            <person name="Ghosh S."/>
            <person name="Mukherjee M."/>
            <person name="Tripathy S."/>
        </authorList>
    </citation>
    <scope>NUCLEOTIDE SEQUENCE</scope>
    <source>
        <strain evidence="3">BDU141951</strain>
    </source>
</reference>
<name>A0A0C1V5H3_9CYAN</name>
<dbReference type="EMBL" id="JTHE02000003">
    <property type="protein sequence ID" value="NEV67298.1"/>
    <property type="molecule type" value="Genomic_DNA"/>
</dbReference>
<dbReference type="PANTHER" id="PTHR32309:SF13">
    <property type="entry name" value="FERRIC ENTEROBACTIN TRANSPORT PROTEIN FEPE"/>
    <property type="match status" value="1"/>
</dbReference>
<dbReference type="GO" id="GO:0004713">
    <property type="term" value="F:protein tyrosine kinase activity"/>
    <property type="evidence" value="ECO:0007669"/>
    <property type="project" value="TreeGrafter"/>
</dbReference>
<dbReference type="PANTHER" id="PTHR32309">
    <property type="entry name" value="TYROSINE-PROTEIN KINASE"/>
    <property type="match status" value="1"/>
</dbReference>
<dbReference type="InterPro" id="IPR005702">
    <property type="entry name" value="Wzc-like_C"/>
</dbReference>
<evidence type="ECO:0000313" key="3">
    <source>
        <dbReference type="EMBL" id="NEV67298.1"/>
    </source>
</evidence>
<dbReference type="InterPro" id="IPR027417">
    <property type="entry name" value="P-loop_NTPase"/>
</dbReference>
<comment type="caution">
    <text evidence="3">The sequence shown here is derived from an EMBL/GenBank/DDBJ whole genome shotgun (WGS) entry which is preliminary data.</text>
</comment>
<proteinExistence type="predicted"/>